<proteinExistence type="predicted"/>
<dbReference type="AlphaFoldDB" id="A0A415PKR2"/>
<keyword evidence="1" id="KW-0175">Coiled coil</keyword>
<evidence type="ECO:0008006" key="5">
    <source>
        <dbReference type="Google" id="ProtNLM"/>
    </source>
</evidence>
<feature type="coiled-coil region" evidence="1">
    <location>
        <begin position="174"/>
        <end position="208"/>
    </location>
</feature>
<dbReference type="Proteomes" id="UP000284868">
    <property type="component" value="Unassembled WGS sequence"/>
</dbReference>
<reference evidence="3 4" key="1">
    <citation type="submission" date="2018-08" db="EMBL/GenBank/DDBJ databases">
        <title>A genome reference for cultivated species of the human gut microbiota.</title>
        <authorList>
            <person name="Zou Y."/>
            <person name="Xue W."/>
            <person name="Luo G."/>
        </authorList>
    </citation>
    <scope>NUCLEOTIDE SEQUENCE [LARGE SCALE GENOMIC DNA]</scope>
    <source>
        <strain evidence="3 4">AF35-6BH</strain>
    </source>
</reference>
<comment type="caution">
    <text evidence="3">The sequence shown here is derived from an EMBL/GenBank/DDBJ whole genome shotgun (WGS) entry which is preliminary data.</text>
</comment>
<keyword evidence="4" id="KW-1185">Reference proteome</keyword>
<feature type="transmembrane region" description="Helical" evidence="2">
    <location>
        <begin position="112"/>
        <end position="131"/>
    </location>
</feature>
<feature type="transmembrane region" description="Helical" evidence="2">
    <location>
        <begin position="69"/>
        <end position="91"/>
    </location>
</feature>
<protein>
    <recommendedName>
        <fullName evidence="5">ABC transporter permease</fullName>
    </recommendedName>
</protein>
<accession>A0A415PKR2</accession>
<feature type="transmembrane region" description="Helical" evidence="2">
    <location>
        <begin position="6"/>
        <end position="25"/>
    </location>
</feature>
<feature type="transmembrane region" description="Helical" evidence="2">
    <location>
        <begin position="46"/>
        <end position="63"/>
    </location>
</feature>
<dbReference type="InterPro" id="IPR010540">
    <property type="entry name" value="CmpB_TMEM229"/>
</dbReference>
<feature type="transmembrane region" description="Helical" evidence="2">
    <location>
        <begin position="143"/>
        <end position="165"/>
    </location>
</feature>
<gene>
    <name evidence="3" type="ORF">DWZ83_03750</name>
</gene>
<dbReference type="Pfam" id="PF06541">
    <property type="entry name" value="ABC_trans_CmpB"/>
    <property type="match status" value="1"/>
</dbReference>
<keyword evidence="2" id="KW-0812">Transmembrane</keyword>
<dbReference type="EMBL" id="QRPK01000012">
    <property type="protein sequence ID" value="RHM13302.1"/>
    <property type="molecule type" value="Genomic_DNA"/>
</dbReference>
<dbReference type="OrthoDB" id="9789229at2"/>
<evidence type="ECO:0000313" key="4">
    <source>
        <dbReference type="Proteomes" id="UP000284868"/>
    </source>
</evidence>
<sequence length="249" mass="28980">MLMTVKEIGLWIFIFFLYSFFGWVWESCYRSVKQKKFVNRGYLNGPWLPIYGFSALIILYLTYPFKERIAMVFLVGALSVSIIEVVVGLSMEKLFHVRYWDYRGVPLNYKGYIALPISLLWGVLAVLLVRFADHQVMQLTACLPLPILYVADSILLALFLFDVILSTIQALHLKRILHNNIQSINERNKRLRKQVKKHRAELNEKVLKKAEKALKRNPSIFSSKHNAGLSEMRTMINEIKDKLNKDQGK</sequence>
<keyword evidence="2" id="KW-0472">Membrane</keyword>
<keyword evidence="2" id="KW-1133">Transmembrane helix</keyword>
<evidence type="ECO:0000256" key="1">
    <source>
        <dbReference type="SAM" id="Coils"/>
    </source>
</evidence>
<name>A0A415PKR2_9FIRM</name>
<organism evidence="3 4">
    <name type="scientific">Amedibacillus dolichus</name>
    <dbReference type="NCBI Taxonomy" id="31971"/>
    <lineage>
        <taxon>Bacteria</taxon>
        <taxon>Bacillati</taxon>
        <taxon>Bacillota</taxon>
        <taxon>Erysipelotrichia</taxon>
        <taxon>Erysipelotrichales</taxon>
        <taxon>Erysipelotrichaceae</taxon>
        <taxon>Amedibacillus</taxon>
    </lineage>
</organism>
<evidence type="ECO:0000256" key="2">
    <source>
        <dbReference type="SAM" id="Phobius"/>
    </source>
</evidence>
<evidence type="ECO:0000313" key="3">
    <source>
        <dbReference type="EMBL" id="RHM13302.1"/>
    </source>
</evidence>